<dbReference type="OrthoDB" id="3911455at2759"/>
<comment type="caution">
    <text evidence="2">The sequence shown here is derived from an EMBL/GenBank/DDBJ whole genome shotgun (WGS) entry which is preliminary data.</text>
</comment>
<gene>
    <name evidence="2" type="ORF">NA57DRAFT_76578</name>
</gene>
<feature type="compositionally biased region" description="Polar residues" evidence="1">
    <location>
        <begin position="9"/>
        <end position="18"/>
    </location>
</feature>
<protein>
    <submittedName>
        <fullName evidence="2">Uncharacterized protein</fullName>
    </submittedName>
</protein>
<dbReference type="Proteomes" id="UP000799772">
    <property type="component" value="Unassembled WGS sequence"/>
</dbReference>
<feature type="region of interest" description="Disordered" evidence="1">
    <location>
        <begin position="1"/>
        <end position="55"/>
    </location>
</feature>
<accession>A0A9P4IEH0</accession>
<reference evidence="2" key="1">
    <citation type="journal article" date="2020" name="Stud. Mycol.">
        <title>101 Dothideomycetes genomes: a test case for predicting lifestyles and emergence of pathogens.</title>
        <authorList>
            <person name="Haridas S."/>
            <person name="Albert R."/>
            <person name="Binder M."/>
            <person name="Bloem J."/>
            <person name="Labutti K."/>
            <person name="Salamov A."/>
            <person name="Andreopoulos B."/>
            <person name="Baker S."/>
            <person name="Barry K."/>
            <person name="Bills G."/>
            <person name="Bluhm B."/>
            <person name="Cannon C."/>
            <person name="Castanera R."/>
            <person name="Culley D."/>
            <person name="Daum C."/>
            <person name="Ezra D."/>
            <person name="Gonzalez J."/>
            <person name="Henrissat B."/>
            <person name="Kuo A."/>
            <person name="Liang C."/>
            <person name="Lipzen A."/>
            <person name="Lutzoni F."/>
            <person name="Magnuson J."/>
            <person name="Mondo S."/>
            <person name="Nolan M."/>
            <person name="Ohm R."/>
            <person name="Pangilinan J."/>
            <person name="Park H.-J."/>
            <person name="Ramirez L."/>
            <person name="Alfaro M."/>
            <person name="Sun H."/>
            <person name="Tritt A."/>
            <person name="Yoshinaga Y."/>
            <person name="Zwiers L.-H."/>
            <person name="Turgeon B."/>
            <person name="Goodwin S."/>
            <person name="Spatafora J."/>
            <person name="Crous P."/>
            <person name="Grigoriev I."/>
        </authorList>
    </citation>
    <scope>NUCLEOTIDE SEQUENCE</scope>
    <source>
        <strain evidence="2">CBS 133067</strain>
    </source>
</reference>
<dbReference type="AlphaFoldDB" id="A0A9P4IEH0"/>
<evidence type="ECO:0000313" key="3">
    <source>
        <dbReference type="Proteomes" id="UP000799772"/>
    </source>
</evidence>
<evidence type="ECO:0000313" key="2">
    <source>
        <dbReference type="EMBL" id="KAF2097770.1"/>
    </source>
</evidence>
<evidence type="ECO:0000256" key="1">
    <source>
        <dbReference type="SAM" id="MobiDB-lite"/>
    </source>
</evidence>
<organism evidence="2 3">
    <name type="scientific">Rhizodiscina lignyota</name>
    <dbReference type="NCBI Taxonomy" id="1504668"/>
    <lineage>
        <taxon>Eukaryota</taxon>
        <taxon>Fungi</taxon>
        <taxon>Dikarya</taxon>
        <taxon>Ascomycota</taxon>
        <taxon>Pezizomycotina</taxon>
        <taxon>Dothideomycetes</taxon>
        <taxon>Pleosporomycetidae</taxon>
        <taxon>Aulographales</taxon>
        <taxon>Rhizodiscinaceae</taxon>
        <taxon>Rhizodiscina</taxon>
    </lineage>
</organism>
<dbReference type="EMBL" id="ML978127">
    <property type="protein sequence ID" value="KAF2097770.1"/>
    <property type="molecule type" value="Genomic_DNA"/>
</dbReference>
<keyword evidence="3" id="KW-1185">Reference proteome</keyword>
<proteinExistence type="predicted"/>
<name>A0A9P4IEH0_9PEZI</name>
<sequence>MFRPKPRSDSVTSPSTATIEPPAFTLQPFPKPSSPGSIPSAEASRSRLPLPEERPPAYEVERLPDYTPLDENILSYNLSAPLISAGTSIRYQLKLNRGTRTDRPTQICIRRLMPSESRRLSRTSSIGSTKSIASSVGEYDDSATMYTITKLAIFWGGEAPFEIKGHRASTLPGNIRLERSERLGSRRWYFHHHKRNPANDMLKPENAKRMQKYGYHPDDEWCKTLLFTASGNKDKARLQVDWKNGQDQPIAVETDQTLTLYDLLEPKLRDLLVTCWMARAWHAATLRWEEESL</sequence>